<dbReference type="PROSITE" id="PS51462">
    <property type="entry name" value="NUDIX"/>
    <property type="match status" value="1"/>
</dbReference>
<dbReference type="InterPro" id="IPR015797">
    <property type="entry name" value="NUDIX_hydrolase-like_dom_sf"/>
</dbReference>
<dbReference type="InterPro" id="IPR059176">
    <property type="entry name" value="UDP-X_N"/>
</dbReference>
<dbReference type="InterPro" id="IPR000086">
    <property type="entry name" value="NUDIX_hydrolase_dom"/>
</dbReference>
<dbReference type="Pfam" id="PF00293">
    <property type="entry name" value="NUDIX"/>
    <property type="match status" value="1"/>
</dbReference>
<dbReference type="InterPro" id="IPR020476">
    <property type="entry name" value="Nudix_hydrolase"/>
</dbReference>
<dbReference type="Gene3D" id="3.90.79.10">
    <property type="entry name" value="Nucleoside Triphosphate Pyrophosphohydrolase"/>
    <property type="match status" value="1"/>
</dbReference>
<comment type="caution">
    <text evidence="4">The sequence shown here is derived from an EMBL/GenBank/DDBJ whole genome shotgun (WGS) entry which is preliminary data.</text>
</comment>
<accession>A0A3R9EIF5</accession>
<proteinExistence type="predicted"/>
<dbReference type="PRINTS" id="PR00502">
    <property type="entry name" value="NUDIXFAMILY"/>
</dbReference>
<protein>
    <submittedName>
        <fullName evidence="4">NUDIX domain-containing protein</fullName>
    </submittedName>
</protein>
<dbReference type="SUPFAM" id="SSF55811">
    <property type="entry name" value="Nudix"/>
    <property type="match status" value="1"/>
</dbReference>
<dbReference type="EMBL" id="RHXB01000011">
    <property type="protein sequence ID" value="RSE24212.1"/>
    <property type="molecule type" value="Genomic_DNA"/>
</dbReference>
<sequence>MKKVEQVSNKLSNEEINLIAQRIQAIAQSGLTYSPGVFDRERYEALRKIAYDMLAAGFNLSPEAFANMHLSDDGYATPKTDVRAIVLRDGKLLMVQESDDGLWSLPGGWVDVGDSPSTAIRREVLEETGLNVKVTKLLGIWDRNLHGHPPYPWHVYKTLFLCEELGGELQISHESLDIGFFDIDNLPALSLTRIVKEEILTGIDIAISDKPAWFD</sequence>
<dbReference type="PANTHER" id="PTHR43046">
    <property type="entry name" value="GDP-MANNOSE MANNOSYL HYDROLASE"/>
    <property type="match status" value="1"/>
</dbReference>
<dbReference type="CDD" id="cd04672">
    <property type="entry name" value="NUDIX_CDP-Chase_like"/>
    <property type="match status" value="1"/>
</dbReference>
<dbReference type="Gene3D" id="6.10.250.1120">
    <property type="match status" value="1"/>
</dbReference>
<feature type="domain" description="Nudix hydrolase" evidence="3">
    <location>
        <begin position="77"/>
        <end position="207"/>
    </location>
</feature>
<dbReference type="AlphaFoldDB" id="A0A3R9EIF5"/>
<evidence type="ECO:0000313" key="4">
    <source>
        <dbReference type="EMBL" id="RSE24212.1"/>
    </source>
</evidence>
<dbReference type="Pfam" id="PF12535">
    <property type="entry name" value="Nudix_N"/>
    <property type="match status" value="1"/>
</dbReference>
<dbReference type="PANTHER" id="PTHR43046:SF16">
    <property type="entry name" value="ADP-RIBOSE PYROPHOSPHATASE YJHB-RELATED"/>
    <property type="match status" value="1"/>
</dbReference>
<comment type="cofactor">
    <cofactor evidence="1">
        <name>Mg(2+)</name>
        <dbReference type="ChEBI" id="CHEBI:18420"/>
    </cofactor>
</comment>
<reference evidence="4 5" key="1">
    <citation type="submission" date="2018-10" db="EMBL/GenBank/DDBJ databases">
        <title>Transmission dynamics of multidrug resistant bacteria on intensive care unit surfaces.</title>
        <authorList>
            <person name="D'Souza A.W."/>
            <person name="Potter R.F."/>
            <person name="Wallace M."/>
            <person name="Shupe A."/>
            <person name="Patel S."/>
            <person name="Sun S."/>
            <person name="Gul D."/>
            <person name="Kwon J.H."/>
            <person name="Andleeb S."/>
            <person name="Burnham C.-A.D."/>
            <person name="Dantas G."/>
        </authorList>
    </citation>
    <scope>NUCLEOTIDE SEQUENCE [LARGE SCALE GENOMIC DNA]</scope>
    <source>
        <strain evidence="4 5">AS_373</strain>
    </source>
</reference>
<evidence type="ECO:0000256" key="1">
    <source>
        <dbReference type="ARBA" id="ARBA00001946"/>
    </source>
</evidence>
<keyword evidence="2" id="KW-0378">Hydrolase</keyword>
<dbReference type="GO" id="GO:0016787">
    <property type="term" value="F:hydrolase activity"/>
    <property type="evidence" value="ECO:0007669"/>
    <property type="project" value="UniProtKB-KW"/>
</dbReference>
<gene>
    <name evidence="4" type="ORF">EGT71_16415</name>
</gene>
<evidence type="ECO:0000259" key="3">
    <source>
        <dbReference type="PROSITE" id="PS51462"/>
    </source>
</evidence>
<evidence type="ECO:0000256" key="2">
    <source>
        <dbReference type="ARBA" id="ARBA00022801"/>
    </source>
</evidence>
<organism evidence="4 5">
    <name type="scientific">Atlantibacter subterraneus</name>
    <dbReference type="NCBI Taxonomy" id="255519"/>
    <lineage>
        <taxon>Bacteria</taxon>
        <taxon>Pseudomonadati</taxon>
        <taxon>Pseudomonadota</taxon>
        <taxon>Gammaproteobacteria</taxon>
        <taxon>Enterobacterales</taxon>
        <taxon>Enterobacteriaceae</taxon>
        <taxon>Atlantibacter</taxon>
    </lineage>
</organism>
<dbReference type="OrthoDB" id="9804442at2"/>
<evidence type="ECO:0000313" key="5">
    <source>
        <dbReference type="Proteomes" id="UP000275331"/>
    </source>
</evidence>
<dbReference type="Proteomes" id="UP000275331">
    <property type="component" value="Unassembled WGS sequence"/>
</dbReference>
<name>A0A3R9EIF5_9ENTR</name>